<accession>A0A6J4VFR4</accession>
<feature type="non-terminal residue" evidence="2">
    <location>
        <position position="1"/>
    </location>
</feature>
<sequence length="46" mass="4992">LHQGEQPAEPGGPPRDPGRRQAPQGLRQGQGHHVRDEQAPRPAPEV</sequence>
<dbReference type="AlphaFoldDB" id="A0A6J4VFR4"/>
<dbReference type="EMBL" id="CADCWL010000151">
    <property type="protein sequence ID" value="CAA9572458.1"/>
    <property type="molecule type" value="Genomic_DNA"/>
</dbReference>
<reference evidence="2" key="1">
    <citation type="submission" date="2020-02" db="EMBL/GenBank/DDBJ databases">
        <authorList>
            <person name="Meier V. D."/>
        </authorList>
    </citation>
    <scope>NUCLEOTIDE SEQUENCE</scope>
    <source>
        <strain evidence="2">AVDCRST_MAG19</strain>
    </source>
</reference>
<protein>
    <submittedName>
        <fullName evidence="2">SWIB/MDM2 domain-containing proteins</fullName>
    </submittedName>
</protein>
<name>A0A6J4VFR4_9BACT</name>
<evidence type="ECO:0000256" key="1">
    <source>
        <dbReference type="SAM" id="MobiDB-lite"/>
    </source>
</evidence>
<gene>
    <name evidence="2" type="ORF">AVDCRST_MAG19-2932</name>
</gene>
<evidence type="ECO:0000313" key="2">
    <source>
        <dbReference type="EMBL" id="CAA9572458.1"/>
    </source>
</evidence>
<feature type="region of interest" description="Disordered" evidence="1">
    <location>
        <begin position="1"/>
        <end position="46"/>
    </location>
</feature>
<organism evidence="2">
    <name type="scientific">uncultured Thermomicrobiales bacterium</name>
    <dbReference type="NCBI Taxonomy" id="1645740"/>
    <lineage>
        <taxon>Bacteria</taxon>
        <taxon>Pseudomonadati</taxon>
        <taxon>Thermomicrobiota</taxon>
        <taxon>Thermomicrobia</taxon>
        <taxon>Thermomicrobiales</taxon>
        <taxon>environmental samples</taxon>
    </lineage>
</organism>
<proteinExistence type="predicted"/>
<feature type="non-terminal residue" evidence="2">
    <location>
        <position position="46"/>
    </location>
</feature>